<accession>A0A2G9UHA4</accession>
<dbReference type="Pfam" id="PF00023">
    <property type="entry name" value="Ank"/>
    <property type="match status" value="2"/>
</dbReference>
<dbReference type="GO" id="GO:0005524">
    <property type="term" value="F:ATP binding"/>
    <property type="evidence" value="ECO:0007669"/>
    <property type="project" value="UniProtKB-UniRule"/>
</dbReference>
<dbReference type="PROSITE" id="PS50297">
    <property type="entry name" value="ANK_REP_REGION"/>
    <property type="match status" value="3"/>
</dbReference>
<comment type="similarity">
    <text evidence="1">Belongs to the protein kinase superfamily. TKL Ser/Thr protein kinase family.</text>
</comment>
<evidence type="ECO:0000256" key="3">
    <source>
        <dbReference type="PROSITE-ProRule" id="PRU10141"/>
    </source>
</evidence>
<dbReference type="InterPro" id="IPR000719">
    <property type="entry name" value="Prot_kinase_dom"/>
</dbReference>
<protein>
    <submittedName>
        <fullName evidence="5">Kinase domain protein</fullName>
    </submittedName>
</protein>
<proteinExistence type="inferred from homology"/>
<name>A0A2G9UHA4_TELCI</name>
<keyword evidence="5" id="KW-0808">Transferase</keyword>
<dbReference type="PROSITE" id="PS50011">
    <property type="entry name" value="PROTEIN_KINASE_DOM"/>
    <property type="match status" value="1"/>
</dbReference>
<dbReference type="InterPro" id="IPR002110">
    <property type="entry name" value="Ankyrin_rpt"/>
</dbReference>
<dbReference type="Pfam" id="PF07714">
    <property type="entry name" value="PK_Tyr_Ser-Thr"/>
    <property type="match status" value="1"/>
</dbReference>
<dbReference type="PANTHER" id="PTHR44329">
    <property type="entry name" value="SERINE/THREONINE-PROTEIN KINASE TNNI3K-RELATED"/>
    <property type="match status" value="1"/>
</dbReference>
<dbReference type="AlphaFoldDB" id="A0A2G9UHA4"/>
<dbReference type="GO" id="GO:0004674">
    <property type="term" value="F:protein serine/threonine kinase activity"/>
    <property type="evidence" value="ECO:0007669"/>
    <property type="project" value="TreeGrafter"/>
</dbReference>
<evidence type="ECO:0000256" key="1">
    <source>
        <dbReference type="ARBA" id="ARBA00005843"/>
    </source>
</evidence>
<evidence type="ECO:0000313" key="5">
    <source>
        <dbReference type="EMBL" id="PIO69523.1"/>
    </source>
</evidence>
<dbReference type="PROSITE" id="PS00107">
    <property type="entry name" value="PROTEIN_KINASE_ATP"/>
    <property type="match status" value="1"/>
</dbReference>
<evidence type="ECO:0000256" key="2">
    <source>
        <dbReference type="PROSITE-ProRule" id="PRU00023"/>
    </source>
</evidence>
<dbReference type="InterPro" id="IPR036770">
    <property type="entry name" value="Ankyrin_rpt-contain_sf"/>
</dbReference>
<dbReference type="Gene3D" id="1.25.40.20">
    <property type="entry name" value="Ankyrin repeat-containing domain"/>
    <property type="match status" value="2"/>
</dbReference>
<dbReference type="Pfam" id="PF12796">
    <property type="entry name" value="Ank_2"/>
    <property type="match status" value="1"/>
</dbReference>
<dbReference type="PROSITE" id="PS50088">
    <property type="entry name" value="ANK_REPEAT"/>
    <property type="match status" value="3"/>
</dbReference>
<organism evidence="5 6">
    <name type="scientific">Teladorsagia circumcincta</name>
    <name type="common">Brown stomach worm</name>
    <name type="synonym">Ostertagia circumcincta</name>
    <dbReference type="NCBI Taxonomy" id="45464"/>
    <lineage>
        <taxon>Eukaryota</taxon>
        <taxon>Metazoa</taxon>
        <taxon>Ecdysozoa</taxon>
        <taxon>Nematoda</taxon>
        <taxon>Chromadorea</taxon>
        <taxon>Rhabditida</taxon>
        <taxon>Rhabditina</taxon>
        <taxon>Rhabditomorpha</taxon>
        <taxon>Strongyloidea</taxon>
        <taxon>Trichostrongylidae</taxon>
        <taxon>Teladorsagia</taxon>
    </lineage>
</organism>
<feature type="repeat" description="ANK" evidence="2">
    <location>
        <begin position="127"/>
        <end position="160"/>
    </location>
</feature>
<evidence type="ECO:0000313" key="6">
    <source>
        <dbReference type="Proteomes" id="UP000230423"/>
    </source>
</evidence>
<keyword evidence="5" id="KW-0418">Kinase</keyword>
<dbReference type="EMBL" id="KZ346621">
    <property type="protein sequence ID" value="PIO69523.1"/>
    <property type="molecule type" value="Genomic_DNA"/>
</dbReference>
<keyword evidence="3" id="KW-0067">ATP-binding</keyword>
<keyword evidence="3" id="KW-0547">Nucleotide-binding</keyword>
<reference evidence="5 6" key="1">
    <citation type="submission" date="2015-09" db="EMBL/GenBank/DDBJ databases">
        <title>Draft genome of the parasitic nematode Teladorsagia circumcincta isolate WARC Sus (inbred).</title>
        <authorList>
            <person name="Mitreva M."/>
        </authorList>
    </citation>
    <scope>NUCLEOTIDE SEQUENCE [LARGE SCALE GENOMIC DNA]</scope>
    <source>
        <strain evidence="5 6">S</strain>
    </source>
</reference>
<dbReference type="Gene3D" id="3.30.200.20">
    <property type="entry name" value="Phosphorylase Kinase, domain 1"/>
    <property type="match status" value="1"/>
</dbReference>
<gene>
    <name evidence="5" type="ORF">TELCIR_08649</name>
</gene>
<feature type="binding site" evidence="3">
    <location>
        <position position="340"/>
    </location>
    <ligand>
        <name>ATP</name>
        <dbReference type="ChEBI" id="CHEBI:30616"/>
    </ligand>
</feature>
<keyword evidence="6" id="KW-1185">Reference proteome</keyword>
<feature type="domain" description="Protein kinase" evidence="4">
    <location>
        <begin position="313"/>
        <end position="582"/>
    </location>
</feature>
<keyword evidence="2" id="KW-0040">ANK repeat</keyword>
<dbReference type="SMART" id="SM00248">
    <property type="entry name" value="ANK"/>
    <property type="match status" value="6"/>
</dbReference>
<dbReference type="InterPro" id="IPR001245">
    <property type="entry name" value="Ser-Thr/Tyr_kinase_cat_dom"/>
</dbReference>
<feature type="repeat" description="ANK" evidence="2">
    <location>
        <begin position="57"/>
        <end position="89"/>
    </location>
</feature>
<dbReference type="Proteomes" id="UP000230423">
    <property type="component" value="Unassembled WGS sequence"/>
</dbReference>
<dbReference type="OrthoDB" id="339325at2759"/>
<feature type="repeat" description="ANK" evidence="2">
    <location>
        <begin position="90"/>
        <end position="122"/>
    </location>
</feature>
<dbReference type="SUPFAM" id="SSF48403">
    <property type="entry name" value="Ankyrin repeat"/>
    <property type="match status" value="1"/>
</dbReference>
<dbReference type="InterPro" id="IPR017441">
    <property type="entry name" value="Protein_kinase_ATP_BS"/>
</dbReference>
<sequence>MLRIIGNGMALVTDGASLEANDFVLFTALHCATYFANEQVVRCLLSCGADGNVCGGVKDRPLHLAASRGLSAIASLLLEAGADPQLADDEGNLPLHFAAKTGHMAVLNILLKSSSNLSETVATRNVYGDTPLHLACYGGRLDATKALIAAAGSHLMVSENVFSETPLHAACTGGKSIELIAFLMKQPGVDPNYQGQDGHTAQSTFAAAIMALNRPETLSGISSRDSVVSVEDQQTPVIWAYEKGHDRIVALLKQYANKRPDADVCSEYSSGDSSYTPLPSPMGRLRSMTREKAEVLQLRSALPPMFHLSLADIDFQEAVGSGSFGKVYKGSYRGKIVAIKRYRAAVYGCKSEVEMLCREVSILSKLTHPNVVSFVGAVLDDPSQFAIITEFVSNGSLFSILHEQKRVLESPLRLRISFDVAQGMRYLHESAAKPVIHRDLNSHNILIHLDGRAVVADFGESRFMCQTDEDNMTKQPGYCSKVFPLLIPIQNLRWMAPEVFSQSGRYDRRVDVFSFALVVWEVHSAELPFSHLKPAAAAAEMAYKRATSTTLSSLNGITSSGTVEELRQRIDRNGYVCQNTKD</sequence>
<dbReference type="Gene3D" id="1.10.510.10">
    <property type="entry name" value="Transferase(Phosphotransferase) domain 1"/>
    <property type="match status" value="1"/>
</dbReference>
<dbReference type="InterPro" id="IPR051681">
    <property type="entry name" value="Ser/Thr_Kinases-Pseudokinases"/>
</dbReference>
<dbReference type="PANTHER" id="PTHR44329:SF246">
    <property type="entry name" value="SERINE_THREONINE-PROTEIN KINASE TNNI3K"/>
    <property type="match status" value="1"/>
</dbReference>
<dbReference type="SUPFAM" id="SSF56112">
    <property type="entry name" value="Protein kinase-like (PK-like)"/>
    <property type="match status" value="1"/>
</dbReference>
<evidence type="ECO:0000259" key="4">
    <source>
        <dbReference type="PROSITE" id="PS50011"/>
    </source>
</evidence>
<dbReference type="InterPro" id="IPR011009">
    <property type="entry name" value="Kinase-like_dom_sf"/>
</dbReference>